<gene>
    <name evidence="3" type="primary">rlpA</name>
    <name evidence="7" type="ORF">J9253_17740</name>
</gene>
<feature type="compositionally biased region" description="Basic and acidic residues" evidence="5">
    <location>
        <begin position="37"/>
        <end position="50"/>
    </location>
</feature>
<dbReference type="HAMAP" id="MF_02071">
    <property type="entry name" value="RlpA"/>
    <property type="match status" value="1"/>
</dbReference>
<organism evidence="7 8">
    <name type="scientific">Thiothrix litoralis</name>
    <dbReference type="NCBI Taxonomy" id="2891210"/>
    <lineage>
        <taxon>Bacteria</taxon>
        <taxon>Pseudomonadati</taxon>
        <taxon>Pseudomonadota</taxon>
        <taxon>Gammaproteobacteria</taxon>
        <taxon>Thiotrichales</taxon>
        <taxon>Thiotrichaceae</taxon>
        <taxon>Thiothrix</taxon>
    </lineage>
</organism>
<evidence type="ECO:0000313" key="8">
    <source>
        <dbReference type="Proteomes" id="UP000672039"/>
    </source>
</evidence>
<dbReference type="Gene3D" id="2.40.40.10">
    <property type="entry name" value="RlpA-like domain"/>
    <property type="match status" value="1"/>
</dbReference>
<dbReference type="PANTHER" id="PTHR34183:SF1">
    <property type="entry name" value="ENDOLYTIC PEPTIDOGLYCAN TRANSGLYCOSYLASE RLPA"/>
    <property type="match status" value="1"/>
</dbReference>
<sequence>MKIVQQTGLSGWSRRVGIGMTALALAVTFSLPTSVAAKEKKSSSKVTEHKKASKKVSKKPRKPKAVVKRPKTANKAGKVTKTTVAKTTKVSKSKVVSKKPRKPALKRVSYQPTKHSSSLVWKSSQKPKQAYYVMPASFSGDVAKPQQPPKYLKPAVDPVKASTASSDQIPESGKAHQVGTASYYSDNFDGKKTASGERFDQDNLTCAHGSLPFGCRIRVTNLRNNKAVDVKVNDRGGFSKRSSRVVDLSKAAAKKIGMMATGTAKVKVEVLQ</sequence>
<comment type="similarity">
    <text evidence="3 4">Belongs to the RlpA family.</text>
</comment>
<dbReference type="Proteomes" id="UP000672039">
    <property type="component" value="Chromosome"/>
</dbReference>
<feature type="domain" description="RlpA-like protein double-psi beta-barrel" evidence="6">
    <location>
        <begin position="177"/>
        <end position="268"/>
    </location>
</feature>
<dbReference type="EC" id="4.2.2.-" evidence="3"/>
<reference evidence="7 8" key="1">
    <citation type="submission" date="2021-04" db="EMBL/GenBank/DDBJ databases">
        <title>Genomics, taxonomy and metabolism of representatives of sulfur bacteria of the genus Thiothrix: Thiothrix fructosivorans QT, Thiothrix unzii A1T and three new species, Thiothrix subterranea sp. nov., Thiothrix litoralis sp. nov. and 'Candidatus Thiothrix anitrata' sp. nov.</title>
        <authorList>
            <person name="Ravin N.V."/>
            <person name="Smolyakov D."/>
            <person name="Rudenko T.S."/>
            <person name="Mardanov A.V."/>
            <person name="Beletsky A.V."/>
            <person name="Markov N.D."/>
            <person name="Fomenkov A.I."/>
            <person name="Roberts R.J."/>
            <person name="Karnachuk O.V."/>
            <person name="Novikov A."/>
            <person name="Grabovich M.Y."/>
        </authorList>
    </citation>
    <scope>NUCLEOTIDE SEQUENCE [LARGE SCALE GENOMIC DNA]</scope>
    <source>
        <strain evidence="7 8">AS</strain>
    </source>
</reference>
<dbReference type="InterPro" id="IPR034718">
    <property type="entry name" value="RlpA"/>
</dbReference>
<accession>A0ABX7WVX6</accession>
<evidence type="ECO:0000259" key="6">
    <source>
        <dbReference type="Pfam" id="PF03330"/>
    </source>
</evidence>
<keyword evidence="8" id="KW-1185">Reference proteome</keyword>
<dbReference type="RefSeq" id="WP_210222195.1">
    <property type="nucleotide sequence ID" value="NZ_CP072801.1"/>
</dbReference>
<dbReference type="NCBIfam" id="TIGR00413">
    <property type="entry name" value="rlpA"/>
    <property type="match status" value="1"/>
</dbReference>
<evidence type="ECO:0000256" key="3">
    <source>
        <dbReference type="HAMAP-Rule" id="MF_02071"/>
    </source>
</evidence>
<feature type="compositionally biased region" description="Polar residues" evidence="5">
    <location>
        <begin position="110"/>
        <end position="122"/>
    </location>
</feature>
<name>A0ABX7WVX6_9GAMM</name>
<evidence type="ECO:0000313" key="7">
    <source>
        <dbReference type="EMBL" id="QTR45809.1"/>
    </source>
</evidence>
<feature type="compositionally biased region" description="Basic residues" evidence="5">
    <location>
        <begin position="51"/>
        <end position="72"/>
    </location>
</feature>
<dbReference type="Pfam" id="PF03330">
    <property type="entry name" value="DPBB_1"/>
    <property type="match status" value="1"/>
</dbReference>
<dbReference type="InterPro" id="IPR009009">
    <property type="entry name" value="RlpA-like_DPBB"/>
</dbReference>
<dbReference type="PANTHER" id="PTHR34183">
    <property type="entry name" value="ENDOLYTIC PEPTIDOGLYCAN TRANSGLYCOSYLASE RLPA"/>
    <property type="match status" value="1"/>
</dbReference>
<keyword evidence="2 3" id="KW-0961">Cell wall biogenesis/degradation</keyword>
<dbReference type="InterPro" id="IPR012997">
    <property type="entry name" value="RplA"/>
</dbReference>
<protein>
    <recommendedName>
        <fullName evidence="3">Endolytic peptidoglycan transglycosylase RlpA</fullName>
        <ecNumber evidence="3">4.2.2.-</ecNumber>
    </recommendedName>
</protein>
<evidence type="ECO:0000256" key="5">
    <source>
        <dbReference type="SAM" id="MobiDB-lite"/>
    </source>
</evidence>
<keyword evidence="1 3" id="KW-0456">Lyase</keyword>
<feature type="region of interest" description="Disordered" evidence="5">
    <location>
        <begin position="37"/>
        <end position="122"/>
    </location>
</feature>
<dbReference type="InterPro" id="IPR036908">
    <property type="entry name" value="RlpA-like_sf"/>
</dbReference>
<proteinExistence type="inferred from homology"/>
<feature type="compositionally biased region" description="Basic residues" evidence="5">
    <location>
        <begin position="89"/>
        <end position="105"/>
    </location>
</feature>
<evidence type="ECO:0000256" key="4">
    <source>
        <dbReference type="RuleBase" id="RU003495"/>
    </source>
</evidence>
<dbReference type="EMBL" id="CP072801">
    <property type="protein sequence ID" value="QTR45809.1"/>
    <property type="molecule type" value="Genomic_DNA"/>
</dbReference>
<evidence type="ECO:0000256" key="1">
    <source>
        <dbReference type="ARBA" id="ARBA00023239"/>
    </source>
</evidence>
<evidence type="ECO:0000256" key="2">
    <source>
        <dbReference type="ARBA" id="ARBA00023316"/>
    </source>
</evidence>
<dbReference type="SUPFAM" id="SSF50685">
    <property type="entry name" value="Barwin-like endoglucanases"/>
    <property type="match status" value="1"/>
</dbReference>
<dbReference type="CDD" id="cd22268">
    <property type="entry name" value="DPBB_RlpA-like"/>
    <property type="match status" value="1"/>
</dbReference>
<comment type="function">
    <text evidence="3">Lytic transglycosylase with a strong preference for naked glycan strands that lack stem peptides.</text>
</comment>
<feature type="compositionally biased region" description="Low complexity" evidence="5">
    <location>
        <begin position="73"/>
        <end position="88"/>
    </location>
</feature>